<dbReference type="SUPFAM" id="SSF50974">
    <property type="entry name" value="Nitrous oxide reductase, N-terminal domain"/>
    <property type="match status" value="1"/>
</dbReference>
<dbReference type="PANTHER" id="PTHR47197">
    <property type="entry name" value="PROTEIN NIRF"/>
    <property type="match status" value="1"/>
</dbReference>
<evidence type="ECO:0008006" key="4">
    <source>
        <dbReference type="Google" id="ProtNLM"/>
    </source>
</evidence>
<dbReference type="Proteomes" id="UP001156398">
    <property type="component" value="Unassembled WGS sequence"/>
</dbReference>
<evidence type="ECO:0000256" key="1">
    <source>
        <dbReference type="SAM" id="SignalP"/>
    </source>
</evidence>
<sequence length="761" mass="76625">MRFSKAPTAVATAVAAGMISAVLPVLPASADASVSLGLPGYAHMVVDAAHHHIFFSGGYHGDAIVVTDLDGAGVTTIAGEPGADGMALSPDGGTLYVALARGGAVAAIDTASLTESTRYRTGGGSSPRYVEPAGGRIWFSYAGKARTYTGNAGTVPDGGLGSVDVGRGTPSVTRQAPAWRDAPVLAADPADPGKVVAAGTGANADAGSDADAAEPTLEVYDVSSGSAVESAVTRAAVGDGVSDMTVTPDGADLLVAAAAGDSVLRYRMPDLAADGAYRTGSGAGSVAVAPDGTVATGGSGRDARVAVVGSGASAVRRAYRGWNAPAGLAWDPDGSRLYAVGGGGDPALTVYDSPEQGDNTLTLRAPSPGVPGRQYTVGGRMTSVEPFAAGQTVHVTRTDAADPDGTELPDVAVASDGTFSFTDTATAPGDVSYQVSYDGDPLHLPAQATASIGMVRAAATVSAHAPGTAPAGHRLTVSGTLSSPVPFAAGQSVEVRATDARHTVTVGTADVDADGSWSLATTPATGGPVTYTAVYPGDVSHDATSRTATVHVTRTPAAVAVTTDASAYAPDALATVTAHLGAPDDGRTLSVWAQPSGGTKTLVKTGDVDAHGDLVVTYHVTTATAFSVTYPGNRRYTPASATRIVRTYATVSDSLRGYYTTVRSGSTTYAVYHRTADPLQSAVVSPAKDGACVAFTVQEWYDHAWRTIASAGCVRTGTASTALARLTGPHPIGAHLRFRAAYGRTAGHGSRGSWVTFEFRA</sequence>
<feature type="chain" id="PRO_5046233711" description="Bacterial Ig-like domain-containing protein" evidence="1">
    <location>
        <begin position="31"/>
        <end position="761"/>
    </location>
</feature>
<proteinExistence type="predicted"/>
<dbReference type="InterPro" id="IPR015943">
    <property type="entry name" value="WD40/YVTN_repeat-like_dom_sf"/>
</dbReference>
<dbReference type="EMBL" id="JAAGKO020000004">
    <property type="protein sequence ID" value="MDI5961993.1"/>
    <property type="molecule type" value="Genomic_DNA"/>
</dbReference>
<dbReference type="Gene3D" id="2.130.10.10">
    <property type="entry name" value="YVTN repeat-like/Quinoprotein amine dehydrogenase"/>
    <property type="match status" value="2"/>
</dbReference>
<gene>
    <name evidence="2" type="ORF">POF43_004510</name>
</gene>
<accession>A0ABT6VU37</accession>
<dbReference type="InterPro" id="IPR051200">
    <property type="entry name" value="Host-pathogen_enzymatic-act"/>
</dbReference>
<keyword evidence="1" id="KW-0732">Signal</keyword>
<evidence type="ECO:0000313" key="2">
    <source>
        <dbReference type="EMBL" id="MDI5961993.1"/>
    </source>
</evidence>
<name>A0ABT6VU37_9ACTN</name>
<dbReference type="RefSeq" id="WP_271324186.1">
    <property type="nucleotide sequence ID" value="NZ_JAAGKO020000004.1"/>
</dbReference>
<evidence type="ECO:0000313" key="3">
    <source>
        <dbReference type="Proteomes" id="UP001156398"/>
    </source>
</evidence>
<protein>
    <recommendedName>
        <fullName evidence="4">Bacterial Ig-like domain-containing protein</fullName>
    </recommendedName>
</protein>
<dbReference type="InterPro" id="IPR011045">
    <property type="entry name" value="N2O_reductase_N"/>
</dbReference>
<dbReference type="PANTHER" id="PTHR47197:SF3">
    <property type="entry name" value="DIHYDRO-HEME D1 DEHYDROGENASE"/>
    <property type="match status" value="1"/>
</dbReference>
<keyword evidence="3" id="KW-1185">Reference proteome</keyword>
<comment type="caution">
    <text evidence="2">The sequence shown here is derived from an EMBL/GenBank/DDBJ whole genome shotgun (WGS) entry which is preliminary data.</text>
</comment>
<organism evidence="2 3">
    <name type="scientific">Streptantibioticus silvisoli</name>
    <dbReference type="NCBI Taxonomy" id="2705255"/>
    <lineage>
        <taxon>Bacteria</taxon>
        <taxon>Bacillati</taxon>
        <taxon>Actinomycetota</taxon>
        <taxon>Actinomycetes</taxon>
        <taxon>Kitasatosporales</taxon>
        <taxon>Streptomycetaceae</taxon>
        <taxon>Streptantibioticus</taxon>
    </lineage>
</organism>
<reference evidence="2 3" key="1">
    <citation type="submission" date="2023-05" db="EMBL/GenBank/DDBJ databases">
        <title>Streptantibioticus silvisoli sp. nov., acidotolerant actinomycetes 1 from pine litter.</title>
        <authorList>
            <person name="Swiecimska M."/>
            <person name="Golinska P."/>
            <person name="Sangal V."/>
            <person name="Wachnowicz B."/>
            <person name="Goodfellow M."/>
        </authorList>
    </citation>
    <scope>NUCLEOTIDE SEQUENCE [LARGE SCALE GENOMIC DNA]</scope>
    <source>
        <strain evidence="2 3">SL54</strain>
    </source>
</reference>
<feature type="signal peptide" evidence="1">
    <location>
        <begin position="1"/>
        <end position="30"/>
    </location>
</feature>